<evidence type="ECO:0000256" key="1">
    <source>
        <dbReference type="SAM" id="SignalP"/>
    </source>
</evidence>
<dbReference type="OrthoDB" id="8099120at2"/>
<comment type="caution">
    <text evidence="2">The sequence shown here is derived from an EMBL/GenBank/DDBJ whole genome shotgun (WGS) entry which is preliminary data.</text>
</comment>
<dbReference type="AlphaFoldDB" id="A0A4S2H827"/>
<sequence>MFKTTLLAGLLACTTLLPAYAADASQAEDFVETQAQGVITVLQDMRAGEREMAEVKADFRDRINELADVDRITNFVLGRYRRGAEPATLEEFQTVFREFAINVYESELTNYSGQTLDVTGSVTRDENDWVVRSQVSGGPDGDVYEVNWRVQERDGTLKVLDAQVAGVWLAQTQREQITSVIGNAGGNIQAAIDTLCGRIQDQDADDYARVCEG</sequence>
<protein>
    <submittedName>
        <fullName evidence="2">ABC transporter substrate-binding protein</fullName>
    </submittedName>
</protein>
<proteinExistence type="predicted"/>
<accession>A0A4S2H827</accession>
<dbReference type="InterPro" id="IPR042245">
    <property type="entry name" value="Tgt2/MlaC_sf"/>
</dbReference>
<keyword evidence="1" id="KW-0732">Signal</keyword>
<dbReference type="Gene3D" id="3.10.450.710">
    <property type="entry name" value="Tgt2/MlaC"/>
    <property type="match status" value="1"/>
</dbReference>
<name>A0A4S2H827_9PROT</name>
<dbReference type="InterPro" id="IPR008869">
    <property type="entry name" value="MlaC/ttg2D"/>
</dbReference>
<dbReference type="EMBL" id="SRXV01000004">
    <property type="protein sequence ID" value="TGY91896.1"/>
    <property type="molecule type" value="Genomic_DNA"/>
</dbReference>
<organism evidence="2 3">
    <name type="scientific">Marinicauda pacifica</name>
    <dbReference type="NCBI Taxonomy" id="1133559"/>
    <lineage>
        <taxon>Bacteria</taxon>
        <taxon>Pseudomonadati</taxon>
        <taxon>Pseudomonadota</taxon>
        <taxon>Alphaproteobacteria</taxon>
        <taxon>Maricaulales</taxon>
        <taxon>Maricaulaceae</taxon>
        <taxon>Marinicauda</taxon>
    </lineage>
</organism>
<feature type="signal peptide" evidence="1">
    <location>
        <begin position="1"/>
        <end position="21"/>
    </location>
</feature>
<keyword evidence="3" id="KW-1185">Reference proteome</keyword>
<evidence type="ECO:0000313" key="3">
    <source>
        <dbReference type="Proteomes" id="UP000305451"/>
    </source>
</evidence>
<dbReference type="Proteomes" id="UP000305451">
    <property type="component" value="Unassembled WGS sequence"/>
</dbReference>
<dbReference type="PANTHER" id="PTHR36573:SF1">
    <property type="entry name" value="INTERMEMBRANE PHOSPHOLIPID TRANSPORT SYSTEM BINDING PROTEIN MLAC"/>
    <property type="match status" value="1"/>
</dbReference>
<evidence type="ECO:0000313" key="2">
    <source>
        <dbReference type="EMBL" id="TGY91896.1"/>
    </source>
</evidence>
<dbReference type="Pfam" id="PF05494">
    <property type="entry name" value="MlaC"/>
    <property type="match status" value="1"/>
</dbReference>
<reference evidence="2 3" key="1">
    <citation type="journal article" date="2013" name="Int. J. Syst. Evol. Microbiol.">
        <title>Marinicauda pacifica gen. nov., sp. nov., a prosthecate alphaproteobacterium of the family Hyphomonadaceae isolated from deep seawater.</title>
        <authorList>
            <person name="Zhang X.Y."/>
            <person name="Li G.W."/>
            <person name="Wang C.S."/>
            <person name="Zhang Y.J."/>
            <person name="Xu X.W."/>
            <person name="Li H."/>
            <person name="Liu A."/>
            <person name="Liu C."/>
            <person name="Xie B.B."/>
            <person name="Qin Q.L."/>
            <person name="Xu Z."/>
            <person name="Chen X.L."/>
            <person name="Zhou B.C."/>
            <person name="Zhang Y.Z."/>
        </authorList>
    </citation>
    <scope>NUCLEOTIDE SEQUENCE [LARGE SCALE GENOMIC DNA]</scope>
    <source>
        <strain evidence="2 3">P-1 km-3</strain>
    </source>
</reference>
<gene>
    <name evidence="2" type="ORF">E5162_13575</name>
</gene>
<dbReference type="RefSeq" id="WP_135945818.1">
    <property type="nucleotide sequence ID" value="NZ_BMEI01000004.1"/>
</dbReference>
<feature type="chain" id="PRO_5020941643" evidence="1">
    <location>
        <begin position="22"/>
        <end position="213"/>
    </location>
</feature>
<dbReference type="PANTHER" id="PTHR36573">
    <property type="entry name" value="INTERMEMBRANE PHOSPHOLIPID TRANSPORT SYSTEM BINDING PROTEIN MLAC"/>
    <property type="match status" value="1"/>
</dbReference>